<dbReference type="Proteomes" id="UP000298663">
    <property type="component" value="Unassembled WGS sequence"/>
</dbReference>
<organism evidence="2 3">
    <name type="scientific">Steinernema carpocapsae</name>
    <name type="common">Entomopathogenic nematode</name>
    <dbReference type="NCBI Taxonomy" id="34508"/>
    <lineage>
        <taxon>Eukaryota</taxon>
        <taxon>Metazoa</taxon>
        <taxon>Ecdysozoa</taxon>
        <taxon>Nematoda</taxon>
        <taxon>Chromadorea</taxon>
        <taxon>Rhabditida</taxon>
        <taxon>Tylenchina</taxon>
        <taxon>Panagrolaimomorpha</taxon>
        <taxon>Strongyloidoidea</taxon>
        <taxon>Steinernematidae</taxon>
        <taxon>Steinernema</taxon>
    </lineage>
</organism>
<protein>
    <submittedName>
        <fullName evidence="2">Uncharacterized protein</fullName>
    </submittedName>
</protein>
<evidence type="ECO:0000256" key="1">
    <source>
        <dbReference type="SAM" id="MobiDB-lite"/>
    </source>
</evidence>
<dbReference type="EMBL" id="AZBU02000007">
    <property type="protein sequence ID" value="TKR70505.1"/>
    <property type="molecule type" value="Genomic_DNA"/>
</dbReference>
<feature type="region of interest" description="Disordered" evidence="1">
    <location>
        <begin position="1"/>
        <end position="23"/>
    </location>
</feature>
<evidence type="ECO:0000313" key="3">
    <source>
        <dbReference type="Proteomes" id="UP000298663"/>
    </source>
</evidence>
<reference evidence="2 3" key="2">
    <citation type="journal article" date="2019" name="G3 (Bethesda)">
        <title>Hybrid Assembly of the Genome of the Entomopathogenic Nematode Steinernema carpocapsae Identifies the X-Chromosome.</title>
        <authorList>
            <person name="Serra L."/>
            <person name="Macchietto M."/>
            <person name="Macias-Munoz A."/>
            <person name="McGill C.J."/>
            <person name="Rodriguez I.M."/>
            <person name="Rodriguez B."/>
            <person name="Murad R."/>
            <person name="Mortazavi A."/>
        </authorList>
    </citation>
    <scope>NUCLEOTIDE SEQUENCE [LARGE SCALE GENOMIC DNA]</scope>
    <source>
        <strain evidence="2 3">ALL</strain>
    </source>
</reference>
<keyword evidence="3" id="KW-1185">Reference proteome</keyword>
<reference evidence="2 3" key="1">
    <citation type="journal article" date="2015" name="Genome Biol.">
        <title>Comparative genomics of Steinernema reveals deeply conserved gene regulatory networks.</title>
        <authorList>
            <person name="Dillman A.R."/>
            <person name="Macchietto M."/>
            <person name="Porter C.F."/>
            <person name="Rogers A."/>
            <person name="Williams B."/>
            <person name="Antoshechkin I."/>
            <person name="Lee M.M."/>
            <person name="Goodwin Z."/>
            <person name="Lu X."/>
            <person name="Lewis E.E."/>
            <person name="Goodrich-Blair H."/>
            <person name="Stock S.P."/>
            <person name="Adams B.J."/>
            <person name="Sternberg P.W."/>
            <person name="Mortazavi A."/>
        </authorList>
    </citation>
    <scope>NUCLEOTIDE SEQUENCE [LARGE SCALE GENOMIC DNA]</scope>
    <source>
        <strain evidence="2 3">ALL</strain>
    </source>
</reference>
<proteinExistence type="predicted"/>
<evidence type="ECO:0000313" key="2">
    <source>
        <dbReference type="EMBL" id="TKR70505.1"/>
    </source>
</evidence>
<dbReference type="AlphaFoldDB" id="A0A4V6A086"/>
<comment type="caution">
    <text evidence="2">The sequence shown here is derived from an EMBL/GenBank/DDBJ whole genome shotgun (WGS) entry which is preliminary data.</text>
</comment>
<sequence length="77" mass="8517">MISGIPSLSGLSNDARPNRENAGVKKIINEARSEKLSHRDAAKLLSPIVGHRVSHATIGKFLRRKVSGLFIRNYQHT</sequence>
<name>A0A4V6A086_STECR</name>
<gene>
    <name evidence="2" type="ORF">L596_022527</name>
</gene>
<accession>A0A4V6A086</accession>